<keyword evidence="1" id="KW-1133">Transmembrane helix</keyword>
<sequence length="118" mass="13634">MDSLSRYSRCRLARAYSCYFPELVTAFLTNVIIVSCCGYGVMYRHVKASRVGYFQDGHRLRTSDILHADRYGSFWALRTVSGSFYVIASFHRKGGRQSLQTFLRLRSKGIHLTPERLQ</sequence>
<feature type="transmembrane region" description="Helical" evidence="1">
    <location>
        <begin position="20"/>
        <end position="41"/>
    </location>
</feature>
<gene>
    <name evidence="2" type="ORF">BW686_09505</name>
</gene>
<keyword evidence="1" id="KW-0812">Transmembrane</keyword>
<evidence type="ECO:0000313" key="3">
    <source>
        <dbReference type="Proteomes" id="UP000195128"/>
    </source>
</evidence>
<protein>
    <submittedName>
        <fullName evidence="2">Uncharacterized protein</fullName>
    </submittedName>
</protein>
<evidence type="ECO:0000313" key="2">
    <source>
        <dbReference type="EMBL" id="OUM07679.1"/>
    </source>
</evidence>
<dbReference type="Proteomes" id="UP000195128">
    <property type="component" value="Unassembled WGS sequence"/>
</dbReference>
<organism evidence="2 3">
    <name type="scientific">Pseudomonas syringae</name>
    <dbReference type="NCBI Taxonomy" id="317"/>
    <lineage>
        <taxon>Bacteria</taxon>
        <taxon>Pseudomonadati</taxon>
        <taxon>Pseudomonadota</taxon>
        <taxon>Gammaproteobacteria</taxon>
        <taxon>Pseudomonadales</taxon>
        <taxon>Pseudomonadaceae</taxon>
        <taxon>Pseudomonas</taxon>
    </lineage>
</organism>
<proteinExistence type="predicted"/>
<keyword evidence="1" id="KW-0472">Membrane</keyword>
<comment type="caution">
    <text evidence="2">The sequence shown here is derived from an EMBL/GenBank/DDBJ whole genome shotgun (WGS) entry which is preliminary data.</text>
</comment>
<dbReference type="OrthoDB" id="7019655at2"/>
<dbReference type="EMBL" id="MTSA01000006">
    <property type="protein sequence ID" value="OUM07679.1"/>
    <property type="molecule type" value="Genomic_DNA"/>
</dbReference>
<accession>A0A244ET29</accession>
<name>A0A244ET29_PSESX</name>
<dbReference type="AlphaFoldDB" id="A0A244ET29"/>
<reference evidence="2 3" key="1">
    <citation type="submission" date="2017-01" db="EMBL/GenBank/DDBJ databases">
        <authorList>
            <person name="Mah S.A."/>
            <person name="Swanson W.J."/>
            <person name="Moy G.W."/>
            <person name="Vacquier V.D."/>
        </authorList>
    </citation>
    <scope>NUCLEOTIDE SEQUENCE [LARGE SCALE GENOMIC DNA]</scope>
    <source>
        <strain evidence="2">PDD-32b-74</strain>
    </source>
</reference>
<evidence type="ECO:0000256" key="1">
    <source>
        <dbReference type="SAM" id="Phobius"/>
    </source>
</evidence>